<gene>
    <name evidence="4" type="ORF">BLNAU_6976</name>
</gene>
<dbReference type="PRINTS" id="PR00891">
    <property type="entry name" value="RABGDIREP"/>
</dbReference>
<dbReference type="PANTHER" id="PTHR11787">
    <property type="entry name" value="RAB GDP-DISSOCIATION INHIBITOR"/>
    <property type="match status" value="1"/>
</dbReference>
<dbReference type="PANTHER" id="PTHR11787:SF8">
    <property type="entry name" value="RAB GDP DISSOCIATION INHIBITOR"/>
    <property type="match status" value="1"/>
</dbReference>
<dbReference type="Gene3D" id="1.10.405.10">
    <property type="entry name" value="Guanine Nucleotide Dissociation Inhibitor, domain 1"/>
    <property type="match status" value="1"/>
</dbReference>
<dbReference type="Gene3D" id="3.50.50.60">
    <property type="entry name" value="FAD/NAD(P)-binding domain"/>
    <property type="match status" value="1"/>
</dbReference>
<organism evidence="4 5">
    <name type="scientific">Blattamonas nauphoetae</name>
    <dbReference type="NCBI Taxonomy" id="2049346"/>
    <lineage>
        <taxon>Eukaryota</taxon>
        <taxon>Metamonada</taxon>
        <taxon>Preaxostyla</taxon>
        <taxon>Oxymonadida</taxon>
        <taxon>Blattamonas</taxon>
    </lineage>
</organism>
<comment type="caution">
    <text evidence="4">The sequence shown here is derived from an EMBL/GenBank/DDBJ whole genome shotgun (WGS) entry which is preliminary data.</text>
</comment>
<dbReference type="InterPro" id="IPR018203">
    <property type="entry name" value="GDP_dissociation_inhibitor"/>
</dbReference>
<dbReference type="PRINTS" id="PR00892">
    <property type="entry name" value="RABGDI"/>
</dbReference>
<name>A0ABQ9Y2T3_9EUKA</name>
<feature type="compositionally biased region" description="Basic and acidic residues" evidence="3">
    <location>
        <begin position="429"/>
        <end position="443"/>
    </location>
</feature>
<dbReference type="Proteomes" id="UP001281761">
    <property type="component" value="Unassembled WGS sequence"/>
</dbReference>
<dbReference type="InterPro" id="IPR036188">
    <property type="entry name" value="FAD/NAD-bd_sf"/>
</dbReference>
<evidence type="ECO:0000256" key="3">
    <source>
        <dbReference type="SAM" id="MobiDB-lite"/>
    </source>
</evidence>
<dbReference type="SUPFAM" id="SSF51905">
    <property type="entry name" value="FAD/NAD(P)-binding domain"/>
    <property type="match status" value="2"/>
</dbReference>
<dbReference type="InterPro" id="IPR000806">
    <property type="entry name" value="RabGDI"/>
</dbReference>
<evidence type="ECO:0000256" key="1">
    <source>
        <dbReference type="ARBA" id="ARBA00005593"/>
    </source>
</evidence>
<evidence type="ECO:0000313" key="5">
    <source>
        <dbReference type="Proteomes" id="UP001281761"/>
    </source>
</evidence>
<protein>
    <recommendedName>
        <fullName evidence="2">Rab GDP dissociation inhibitor</fullName>
    </recommendedName>
</protein>
<dbReference type="Gene3D" id="3.30.519.10">
    <property type="entry name" value="Guanine Nucleotide Dissociation Inhibitor, domain 2"/>
    <property type="match status" value="1"/>
</dbReference>
<dbReference type="EMBL" id="JARBJD010000041">
    <property type="protein sequence ID" value="KAK2958050.1"/>
    <property type="molecule type" value="Genomic_DNA"/>
</dbReference>
<reference evidence="4 5" key="1">
    <citation type="journal article" date="2022" name="bioRxiv">
        <title>Genomics of Preaxostyla Flagellates Illuminates Evolutionary Transitions and the Path Towards Mitochondrial Loss.</title>
        <authorList>
            <person name="Novak L.V.F."/>
            <person name="Treitli S.C."/>
            <person name="Pyrih J."/>
            <person name="Halakuc P."/>
            <person name="Pipaliya S.V."/>
            <person name="Vacek V."/>
            <person name="Brzon O."/>
            <person name="Soukal P."/>
            <person name="Eme L."/>
            <person name="Dacks J.B."/>
            <person name="Karnkowska A."/>
            <person name="Elias M."/>
            <person name="Hampl V."/>
        </authorList>
    </citation>
    <scope>NUCLEOTIDE SEQUENCE [LARGE SCALE GENOMIC DNA]</scope>
    <source>
        <strain evidence="4">NAU3</strain>
        <tissue evidence="4">Gut</tissue>
    </source>
</reference>
<evidence type="ECO:0000313" key="4">
    <source>
        <dbReference type="EMBL" id="KAK2958050.1"/>
    </source>
</evidence>
<accession>A0ABQ9Y2T3</accession>
<evidence type="ECO:0000256" key="2">
    <source>
        <dbReference type="RuleBase" id="RU363124"/>
    </source>
</evidence>
<feature type="region of interest" description="Disordered" evidence="3">
    <location>
        <begin position="429"/>
        <end position="471"/>
    </location>
</feature>
<proteinExistence type="inferred from homology"/>
<sequence>MEEHYDYIILGTGLTECILAAVFACHGKKVLHIDRNEYYGADCASLDLDRAFQRFKKVEKAPASFGRSRDYNIDMVPKFPIADGQIMEAVIHTDVKRYMEFVKTAGAYTMKKGKTYKVPANEKETLTTGIMGLFEKKKLQNFVMYLMKVEEGKPQTYDGFDVTTQPMRACYQKFGLDPESCDFIGHAMALYQNDDYLDQPALPTLQKIKLYLNSVAAYGNSPFIYPRYGVGELGQSFARLAAVFGAVYILNRPIDEIIYNEKGQATGIKAGGESATADHIVGDPSYFPDKVKKTGSFVRKICIMNHTVPKTDNADSGMMVIPQKELKRHNDVYLSWLSYPHRVCPQGYYLAFLSTTVETGKPEAELDGALKLIEPVLETFTEVTDLYEPISVGDDTHIHISKSIDGTSHFETLMEDVYRLYKELTGEDLDLKKEKEAQEKTREAAGAVFQSESVETKSEAKEAPAPPPSQE</sequence>
<comment type="similarity">
    <text evidence="1 2">Belongs to the Rab GDI family.</text>
</comment>
<keyword evidence="5" id="KW-1185">Reference proteome</keyword>
<dbReference type="Pfam" id="PF00996">
    <property type="entry name" value="GDI"/>
    <property type="match status" value="1"/>
</dbReference>